<keyword evidence="2" id="KW-1185">Reference proteome</keyword>
<organism evidence="2 3">
    <name type="scientific">Zalophus californianus</name>
    <name type="common">California sealion</name>
    <dbReference type="NCBI Taxonomy" id="9704"/>
    <lineage>
        <taxon>Eukaryota</taxon>
        <taxon>Metazoa</taxon>
        <taxon>Chordata</taxon>
        <taxon>Craniata</taxon>
        <taxon>Vertebrata</taxon>
        <taxon>Euteleostomi</taxon>
        <taxon>Mammalia</taxon>
        <taxon>Eutheria</taxon>
        <taxon>Laurasiatheria</taxon>
        <taxon>Carnivora</taxon>
        <taxon>Caniformia</taxon>
        <taxon>Pinnipedia</taxon>
        <taxon>Otariidae</taxon>
        <taxon>Zalophus</taxon>
    </lineage>
</organism>
<proteinExistence type="predicted"/>
<evidence type="ECO:0000313" key="2">
    <source>
        <dbReference type="Proteomes" id="UP000515165"/>
    </source>
</evidence>
<gene>
    <name evidence="3" type="primary">LOC113908983</name>
</gene>
<feature type="compositionally biased region" description="Low complexity" evidence="1">
    <location>
        <begin position="107"/>
        <end position="120"/>
    </location>
</feature>
<evidence type="ECO:0000256" key="1">
    <source>
        <dbReference type="SAM" id="MobiDB-lite"/>
    </source>
</evidence>
<reference evidence="3" key="1">
    <citation type="submission" date="2025-08" db="UniProtKB">
        <authorList>
            <consortium name="RefSeq"/>
        </authorList>
    </citation>
    <scope>IDENTIFICATION</scope>
    <source>
        <tissue evidence="3">Blood</tissue>
    </source>
</reference>
<protein>
    <submittedName>
        <fullName evidence="3">Uncharacterized protein LOC113908983</fullName>
    </submittedName>
</protein>
<name>A0A6J2B6W1_ZALCA</name>
<evidence type="ECO:0000313" key="3">
    <source>
        <dbReference type="RefSeq" id="XP_027425608.1"/>
    </source>
</evidence>
<dbReference type="KEGG" id="zca:113908983"/>
<feature type="region of interest" description="Disordered" evidence="1">
    <location>
        <begin position="92"/>
        <end position="121"/>
    </location>
</feature>
<accession>A0A6J2B6W1</accession>
<sequence>MSLLISTSHLLPPKTKQQVSPVLGTPAATWLGRPKNQMKRLKQPLEDPWPAPPSLPCCPLPGISGPDPCLSTFSWFGLKTLSGTLHGRRALDTRPSTLQRSNPSAATGTPSTRSRGTGRTQRLWTRAAPCEEGHALPASPCVATRPLTDGLH</sequence>
<dbReference type="GeneID" id="113908983"/>
<feature type="compositionally biased region" description="Polar residues" evidence="1">
    <location>
        <begin position="94"/>
        <end position="106"/>
    </location>
</feature>
<dbReference type="Proteomes" id="UP000515165">
    <property type="component" value="Chromosome 6"/>
</dbReference>
<dbReference type="RefSeq" id="XP_027425608.1">
    <property type="nucleotide sequence ID" value="XM_027569807.1"/>
</dbReference>
<dbReference type="AlphaFoldDB" id="A0A6J2B6W1"/>
<dbReference type="OrthoDB" id="10468676at2759"/>